<feature type="region of interest" description="Disordered" evidence="1">
    <location>
        <begin position="136"/>
        <end position="157"/>
    </location>
</feature>
<gene>
    <name evidence="3" type="ORF">Ctob_006416</name>
</gene>
<keyword evidence="2" id="KW-0732">Signal</keyword>
<evidence type="ECO:0000313" key="4">
    <source>
        <dbReference type="Proteomes" id="UP000037460"/>
    </source>
</evidence>
<accession>A0A0M0K1K6</accession>
<dbReference type="Proteomes" id="UP000037460">
    <property type="component" value="Unassembled WGS sequence"/>
</dbReference>
<evidence type="ECO:0000313" key="3">
    <source>
        <dbReference type="EMBL" id="KOO32690.1"/>
    </source>
</evidence>
<reference evidence="4" key="1">
    <citation type="journal article" date="2015" name="PLoS Genet.">
        <title>Genome Sequence and Transcriptome Analyses of Chrysochromulina tobin: Metabolic Tools for Enhanced Algal Fitness in the Prominent Order Prymnesiales (Haptophyceae).</title>
        <authorList>
            <person name="Hovde B.T."/>
            <person name="Deodato C.R."/>
            <person name="Hunsperger H.M."/>
            <person name="Ryken S.A."/>
            <person name="Yost W."/>
            <person name="Jha R.K."/>
            <person name="Patterson J."/>
            <person name="Monnat R.J. Jr."/>
            <person name="Barlow S.B."/>
            <person name="Starkenburg S.R."/>
            <person name="Cattolico R.A."/>
        </authorList>
    </citation>
    <scope>NUCLEOTIDE SEQUENCE</scope>
    <source>
        <strain evidence="4">CCMP291</strain>
    </source>
</reference>
<proteinExistence type="predicted"/>
<feature type="chain" id="PRO_5005602378" evidence="2">
    <location>
        <begin position="20"/>
        <end position="256"/>
    </location>
</feature>
<dbReference type="EMBL" id="JWZX01001704">
    <property type="protein sequence ID" value="KOO32690.1"/>
    <property type="molecule type" value="Genomic_DNA"/>
</dbReference>
<keyword evidence="4" id="KW-1185">Reference proteome</keyword>
<evidence type="ECO:0000256" key="1">
    <source>
        <dbReference type="SAM" id="MobiDB-lite"/>
    </source>
</evidence>
<dbReference type="InterPro" id="IPR035926">
    <property type="entry name" value="NusB-like_sf"/>
</dbReference>
<dbReference type="Gene3D" id="1.10.940.10">
    <property type="entry name" value="NusB-like"/>
    <property type="match status" value="1"/>
</dbReference>
<sequence length="256" mass="27571">MARLLELFVVLTLLQQTAALFAKASPTIVRMERAARELAATFIFEGLVQVREPLEIFDDPRHQSFWFESSKAALEADLRGAADMGEKTYETVRPVAPPSEEELMSASPLLVARSRRAQPTKRIVTAAPLQAKLKLPAGAEPLGPPESAPDTRSGASRALVRQKLSALHSQRAQLEAAVSEMLDPLVAPSLPAFDLAVLLLFLSELASGLPVPVASKEAAMLSAAYSGDANGKEQQSVRHVQGVLGAYARERLGREV</sequence>
<dbReference type="AlphaFoldDB" id="A0A0M0K1K6"/>
<organism evidence="3 4">
    <name type="scientific">Chrysochromulina tobinii</name>
    <dbReference type="NCBI Taxonomy" id="1460289"/>
    <lineage>
        <taxon>Eukaryota</taxon>
        <taxon>Haptista</taxon>
        <taxon>Haptophyta</taxon>
        <taxon>Prymnesiophyceae</taxon>
        <taxon>Prymnesiales</taxon>
        <taxon>Chrysochromulinaceae</taxon>
        <taxon>Chrysochromulina</taxon>
    </lineage>
</organism>
<feature type="signal peptide" evidence="2">
    <location>
        <begin position="1"/>
        <end position="19"/>
    </location>
</feature>
<comment type="caution">
    <text evidence="3">The sequence shown here is derived from an EMBL/GenBank/DDBJ whole genome shotgun (WGS) entry which is preliminary data.</text>
</comment>
<evidence type="ECO:0000256" key="2">
    <source>
        <dbReference type="SAM" id="SignalP"/>
    </source>
</evidence>
<protein>
    <submittedName>
        <fullName evidence="3">Uncharacterized protein</fullName>
    </submittedName>
</protein>
<name>A0A0M0K1K6_9EUKA</name>